<dbReference type="Gene3D" id="3.40.50.300">
    <property type="entry name" value="P-loop containing nucleotide triphosphate hydrolases"/>
    <property type="match status" value="1"/>
</dbReference>
<dbReference type="Pfam" id="PF02881">
    <property type="entry name" value="SRP54_N"/>
    <property type="match status" value="1"/>
</dbReference>
<evidence type="ECO:0000313" key="14">
    <source>
        <dbReference type="Proteomes" id="UP000245946"/>
    </source>
</evidence>
<dbReference type="GO" id="GO:0006614">
    <property type="term" value="P:SRP-dependent cotranslational protein targeting to membrane"/>
    <property type="evidence" value="ECO:0007669"/>
    <property type="project" value="InterPro"/>
</dbReference>
<dbReference type="InterPro" id="IPR042101">
    <property type="entry name" value="SRP54_N_sf"/>
</dbReference>
<dbReference type="SUPFAM" id="SSF47364">
    <property type="entry name" value="Domain of the SRP/SRP receptor G-proteins"/>
    <property type="match status" value="1"/>
</dbReference>
<feature type="region of interest" description="Disordered" evidence="11">
    <location>
        <begin position="211"/>
        <end position="340"/>
    </location>
</feature>
<dbReference type="GO" id="GO:0003924">
    <property type="term" value="F:GTPase activity"/>
    <property type="evidence" value="ECO:0007669"/>
    <property type="project" value="InterPro"/>
</dbReference>
<dbReference type="PANTHER" id="PTHR43134">
    <property type="entry name" value="SIGNAL RECOGNITION PARTICLE RECEPTOR SUBUNIT ALPHA"/>
    <property type="match status" value="1"/>
</dbReference>
<dbReference type="InterPro" id="IPR011012">
    <property type="entry name" value="Longin-like_dom_sf"/>
</dbReference>
<feature type="compositionally biased region" description="Acidic residues" evidence="11">
    <location>
        <begin position="325"/>
        <end position="337"/>
    </location>
</feature>
<dbReference type="SMART" id="SM00963">
    <property type="entry name" value="SRP54_N"/>
    <property type="match status" value="1"/>
</dbReference>
<dbReference type="InterPro" id="IPR007222">
    <property type="entry name" value="Sig_recog_particle_rcpt_asu_N"/>
</dbReference>
<feature type="domain" description="SRP54-type proteins GTP-binding" evidence="12">
    <location>
        <begin position="671"/>
        <end position="684"/>
    </location>
</feature>
<evidence type="ECO:0000256" key="10">
    <source>
        <dbReference type="ARBA" id="ARBA00081194"/>
    </source>
</evidence>
<dbReference type="InterPro" id="IPR003593">
    <property type="entry name" value="AAA+_ATPase"/>
</dbReference>
<reference evidence="13 14" key="1">
    <citation type="journal article" date="2018" name="Mol. Biol. Evol.">
        <title>Broad Genomic Sampling Reveals a Smut Pathogenic Ancestry of the Fungal Clade Ustilaginomycotina.</title>
        <authorList>
            <person name="Kijpornyongpan T."/>
            <person name="Mondo S.J."/>
            <person name="Barry K."/>
            <person name="Sandor L."/>
            <person name="Lee J."/>
            <person name="Lipzen A."/>
            <person name="Pangilinan J."/>
            <person name="LaButti K."/>
            <person name="Hainaut M."/>
            <person name="Henrissat B."/>
            <person name="Grigoriev I.V."/>
            <person name="Spatafora J.W."/>
            <person name="Aime M.C."/>
        </authorList>
    </citation>
    <scope>NUCLEOTIDE SEQUENCE [LARGE SCALE GENOMIC DNA]</scope>
    <source>
        <strain evidence="13 14">MCA 4186</strain>
    </source>
</reference>
<dbReference type="InterPro" id="IPR027417">
    <property type="entry name" value="P-loop_NTPase"/>
</dbReference>
<keyword evidence="7" id="KW-0472">Membrane</keyword>
<gene>
    <name evidence="13" type="ORF">FA09DRAFT_310807</name>
</gene>
<evidence type="ECO:0000256" key="9">
    <source>
        <dbReference type="ARBA" id="ARBA00071429"/>
    </source>
</evidence>
<feature type="compositionally biased region" description="Low complexity" evidence="11">
    <location>
        <begin position="235"/>
        <end position="249"/>
    </location>
</feature>
<comment type="subcellular location">
    <subcellularLocation>
        <location evidence="1">Endoplasmic reticulum membrane</location>
        <topology evidence="1">Peripheral membrane protein</topology>
        <orientation evidence="1">Cytoplasmic side</orientation>
    </subcellularLocation>
</comment>
<dbReference type="SUPFAM" id="SSF52540">
    <property type="entry name" value="P-loop containing nucleoside triphosphate hydrolases"/>
    <property type="match status" value="1"/>
</dbReference>
<comment type="subunit">
    <text evidence="3">Heterodimer of an alpha and a beta chain.</text>
</comment>
<dbReference type="STRING" id="58919.A0A316Z8G9"/>
<dbReference type="CDD" id="cd17876">
    <property type="entry name" value="SRalpha_C"/>
    <property type="match status" value="1"/>
</dbReference>
<dbReference type="EMBL" id="KZ819299">
    <property type="protein sequence ID" value="PWN96535.1"/>
    <property type="molecule type" value="Genomic_DNA"/>
</dbReference>
<evidence type="ECO:0000256" key="7">
    <source>
        <dbReference type="ARBA" id="ARBA00023136"/>
    </source>
</evidence>
<dbReference type="GO" id="GO:0005047">
    <property type="term" value="F:signal recognition particle binding"/>
    <property type="evidence" value="ECO:0007669"/>
    <property type="project" value="InterPro"/>
</dbReference>
<accession>A0A316Z8G9</accession>
<keyword evidence="4" id="KW-0547">Nucleotide-binding</keyword>
<dbReference type="InterPro" id="IPR013822">
    <property type="entry name" value="Signal_recog_particl_SRP54_hlx"/>
</dbReference>
<dbReference type="InterPro" id="IPR036225">
    <property type="entry name" value="SRP/SRP_N"/>
</dbReference>
<dbReference type="Proteomes" id="UP000245946">
    <property type="component" value="Unassembled WGS sequence"/>
</dbReference>
<dbReference type="InterPro" id="IPR000897">
    <property type="entry name" value="SRP54_GTPase_dom"/>
</dbReference>
<evidence type="ECO:0000256" key="6">
    <source>
        <dbReference type="ARBA" id="ARBA00023134"/>
    </source>
</evidence>
<dbReference type="CDD" id="cd14826">
    <property type="entry name" value="SR_alpha_SRX"/>
    <property type="match status" value="1"/>
</dbReference>
<dbReference type="GeneID" id="37268192"/>
<dbReference type="GO" id="GO:0005525">
    <property type="term" value="F:GTP binding"/>
    <property type="evidence" value="ECO:0007669"/>
    <property type="project" value="UniProtKB-KW"/>
</dbReference>
<dbReference type="GO" id="GO:0005785">
    <property type="term" value="C:signal recognition particle receptor complex"/>
    <property type="evidence" value="ECO:0007669"/>
    <property type="project" value="InterPro"/>
</dbReference>
<dbReference type="Gene3D" id="3.30.450.60">
    <property type="match status" value="1"/>
</dbReference>
<feature type="compositionally biased region" description="Basic and acidic residues" evidence="11">
    <location>
        <begin position="291"/>
        <end position="315"/>
    </location>
</feature>
<dbReference type="SUPFAM" id="SSF64356">
    <property type="entry name" value="SNARE-like"/>
    <property type="match status" value="1"/>
</dbReference>
<evidence type="ECO:0000256" key="4">
    <source>
        <dbReference type="ARBA" id="ARBA00022741"/>
    </source>
</evidence>
<keyword evidence="14" id="KW-1185">Reference proteome</keyword>
<evidence type="ECO:0000256" key="5">
    <source>
        <dbReference type="ARBA" id="ARBA00022824"/>
    </source>
</evidence>
<dbReference type="SMART" id="SM00382">
    <property type="entry name" value="AAA"/>
    <property type="match status" value="1"/>
</dbReference>
<dbReference type="FunFam" id="3.40.50.300:FF:000566">
    <property type="entry name" value="Signal recognition particle receptor subunit alpha"/>
    <property type="match status" value="1"/>
</dbReference>
<proteinExistence type="inferred from homology"/>
<protein>
    <recommendedName>
        <fullName evidence="9">Signal recognition particle receptor subunit alpha homolog</fullName>
    </recommendedName>
    <alternativeName>
        <fullName evidence="10">Docking protein alpha</fullName>
    </alternativeName>
</protein>
<feature type="region of interest" description="Disordered" evidence="11">
    <location>
        <begin position="152"/>
        <end position="193"/>
    </location>
</feature>
<dbReference type="AlphaFoldDB" id="A0A316Z8G9"/>
<keyword evidence="5" id="KW-0256">Endoplasmic reticulum</keyword>
<evidence type="ECO:0000256" key="3">
    <source>
        <dbReference type="ARBA" id="ARBA00011870"/>
    </source>
</evidence>
<name>A0A316Z8G9_9BASI</name>
<evidence type="ECO:0000256" key="8">
    <source>
        <dbReference type="ARBA" id="ARBA00023170"/>
    </source>
</evidence>
<organism evidence="13 14">
    <name type="scientific">Tilletiopsis washingtonensis</name>
    <dbReference type="NCBI Taxonomy" id="58919"/>
    <lineage>
        <taxon>Eukaryota</taxon>
        <taxon>Fungi</taxon>
        <taxon>Dikarya</taxon>
        <taxon>Basidiomycota</taxon>
        <taxon>Ustilaginomycotina</taxon>
        <taxon>Exobasidiomycetes</taxon>
        <taxon>Entylomatales</taxon>
        <taxon>Entylomatales incertae sedis</taxon>
        <taxon>Tilletiopsis</taxon>
    </lineage>
</organism>
<dbReference type="Pfam" id="PF00448">
    <property type="entry name" value="SRP54"/>
    <property type="match status" value="1"/>
</dbReference>
<keyword evidence="8" id="KW-0675">Receptor</keyword>
<dbReference type="GO" id="GO:0006886">
    <property type="term" value="P:intracellular protein transport"/>
    <property type="evidence" value="ECO:0007669"/>
    <property type="project" value="InterPro"/>
</dbReference>
<feature type="compositionally biased region" description="Basic and acidic residues" evidence="11">
    <location>
        <begin position="261"/>
        <end position="280"/>
    </location>
</feature>
<evidence type="ECO:0000313" key="13">
    <source>
        <dbReference type="EMBL" id="PWN96535.1"/>
    </source>
</evidence>
<dbReference type="SMART" id="SM00962">
    <property type="entry name" value="SRP54"/>
    <property type="match status" value="1"/>
</dbReference>
<dbReference type="Gene3D" id="1.20.120.140">
    <property type="entry name" value="Signal recognition particle SRP54, nucleotide-binding domain"/>
    <property type="match status" value="1"/>
</dbReference>
<feature type="compositionally biased region" description="Gly residues" evidence="11">
    <location>
        <begin position="211"/>
        <end position="220"/>
    </location>
</feature>
<dbReference type="OrthoDB" id="1727884at2759"/>
<evidence type="ECO:0000256" key="11">
    <source>
        <dbReference type="SAM" id="MobiDB-lite"/>
    </source>
</evidence>
<feature type="compositionally biased region" description="Basic and acidic residues" evidence="11">
    <location>
        <begin position="183"/>
        <end position="193"/>
    </location>
</feature>
<evidence type="ECO:0000259" key="12">
    <source>
        <dbReference type="PROSITE" id="PS00300"/>
    </source>
</evidence>
<keyword evidence="6" id="KW-0342">GTP-binding</keyword>
<dbReference type="PANTHER" id="PTHR43134:SF1">
    <property type="entry name" value="SIGNAL RECOGNITION PARTICLE RECEPTOR SUBUNIT ALPHA"/>
    <property type="match status" value="1"/>
</dbReference>
<dbReference type="Pfam" id="PF04086">
    <property type="entry name" value="SRP-alpha_N"/>
    <property type="match status" value="1"/>
</dbReference>
<comment type="similarity">
    <text evidence="2">Belongs to the GTP-binding SRP family.</text>
</comment>
<evidence type="ECO:0000256" key="1">
    <source>
        <dbReference type="ARBA" id="ARBA00004397"/>
    </source>
</evidence>
<dbReference type="RefSeq" id="XP_025596814.1">
    <property type="nucleotide sequence ID" value="XM_025740646.1"/>
</dbReference>
<evidence type="ECO:0000256" key="2">
    <source>
        <dbReference type="ARBA" id="ARBA00008531"/>
    </source>
</evidence>
<dbReference type="PROSITE" id="PS00300">
    <property type="entry name" value="SRP54"/>
    <property type="match status" value="1"/>
</dbReference>
<keyword evidence="13" id="KW-0378">Hydrolase</keyword>
<sequence length="699" mass="74526">MLDHFTIFTRTGTVLWSRSFTPPSSAQAASASAAVDALVRHAFVEERVADERWEKDGYALRWTRANDLDLVFVVVYQRILQLAYIPDLLARVKALFLDLFTPFLRALLAHSRNSTSALSSSLRRSFAEGLKAWEETFTRTLRELERGSAAAARRNAPLLERADSTQTAEGGEDTDGAATGTDTPEKNARGDGAEIAKNVEALKARLKAAELGGGRGGKGPAGRRQVSRKVSARAGGTETPGTPGSGTESVSNTPSKKSKAPAKEMRRWEGGKVSEKHVEALDFSSKTQDGGAKDEEKGTLEGWIDEKSMGKKGEDGAYEVADVLPDGDSDDEEDEAEEGKGGFLSRFAPALGSSNNASGGFFSRMTGSHALTEADVAPALSAMQAHLQSKNVAADVAQRLCASVSRSLVGRQLGSFGSVKTEVRKALEEAITRILTPKSSTDILVEIAQKRQRGLAARAGAVGSKGSEEALEPYSMAFVGVNGVGKSTSLAKVCFWLLQNRLRVLIAACDTFRSGAVEQLRVHVRNLGQLDVGGERVADGTADGKAKLELFERGYGKDAAGIAKEALAYAKKEHFDVVVIDSAGRQQGNEPLMRALAKLVSINKPDKVIFVGEAIVGNEAQAQVVGFNEALKNFSGVADPRGLDALLLTKWDAVADQVGTALTITSATGLPIALVGDGQTYTDLRRLRVPHIVDALMRS</sequence>